<dbReference type="EMBL" id="JAHLQL010000005">
    <property type="protein sequence ID" value="MBU5592867.1"/>
    <property type="molecule type" value="Genomic_DNA"/>
</dbReference>
<gene>
    <name evidence="1" type="ORF">KQI89_14025</name>
</gene>
<evidence type="ECO:0008006" key="3">
    <source>
        <dbReference type="Google" id="ProtNLM"/>
    </source>
</evidence>
<sequence>MIEKLNTIDESLLKDSEEHGYEEYTTNVFKEKVLISFGNSCGCGRISNGNLSCGCRNKK</sequence>
<keyword evidence="2" id="KW-1185">Reference proteome</keyword>
<organism evidence="1 2">
    <name type="scientific">Clostridium simiarum</name>
    <dbReference type="NCBI Taxonomy" id="2841506"/>
    <lineage>
        <taxon>Bacteria</taxon>
        <taxon>Bacillati</taxon>
        <taxon>Bacillota</taxon>
        <taxon>Clostridia</taxon>
        <taxon>Eubacteriales</taxon>
        <taxon>Clostridiaceae</taxon>
        <taxon>Clostridium</taxon>
    </lineage>
</organism>
<dbReference type="RefSeq" id="WP_216457564.1">
    <property type="nucleotide sequence ID" value="NZ_JAHLQL010000005.1"/>
</dbReference>
<name>A0ABS6F5S9_9CLOT</name>
<comment type="caution">
    <text evidence="1">The sequence shown here is derived from an EMBL/GenBank/DDBJ whole genome shotgun (WGS) entry which is preliminary data.</text>
</comment>
<reference evidence="1 2" key="1">
    <citation type="submission" date="2021-06" db="EMBL/GenBank/DDBJ databases">
        <authorList>
            <person name="Sun Q."/>
            <person name="Li D."/>
        </authorList>
    </citation>
    <scope>NUCLEOTIDE SEQUENCE [LARGE SCALE GENOMIC DNA]</scope>
    <source>
        <strain evidence="1 2">MSJ-4</strain>
    </source>
</reference>
<dbReference type="Proteomes" id="UP000736583">
    <property type="component" value="Unassembled WGS sequence"/>
</dbReference>
<protein>
    <recommendedName>
        <fullName evidence="3">Lantibiotic</fullName>
    </recommendedName>
</protein>
<evidence type="ECO:0000313" key="1">
    <source>
        <dbReference type="EMBL" id="MBU5592867.1"/>
    </source>
</evidence>
<evidence type="ECO:0000313" key="2">
    <source>
        <dbReference type="Proteomes" id="UP000736583"/>
    </source>
</evidence>
<accession>A0ABS6F5S9</accession>
<proteinExistence type="predicted"/>